<dbReference type="Proteomes" id="UP000076927">
    <property type="component" value="Chromosome"/>
</dbReference>
<dbReference type="InterPro" id="IPR023296">
    <property type="entry name" value="Glyco_hydro_beta-prop_sf"/>
</dbReference>
<evidence type="ECO:0000313" key="1">
    <source>
        <dbReference type="EMBL" id="ANE47082.1"/>
    </source>
</evidence>
<evidence type="ECO:0000313" key="2">
    <source>
        <dbReference type="Proteomes" id="UP000076927"/>
    </source>
</evidence>
<sequence>MKAKLAEPLFDVSYVHQAPIVTEGSPGTEGNMFGFEGGFALKISGTYHLFTTEMAGLPIWTKTRLAYWRSRDLLHWERVGTLLESSGDFTGSDTHACLWSPMPIWEETQNRWVLTYVCYRSKPNTKEAWYRNYDGRIALAASETLGKDGMGGPYKELDIIMKPGAESADWEGLMGVDSFFPYMTDDGWKAWYGSSIEVNGLAAAPALSGPWERISYEAPVSRHTENPVVTKLQDGTYVAFFDGCGHLQKFGYMVSEDGLNWSEPIVIDLDGHPGKWWGLSRTPLGLIEEGEGEYTLLFTAYNRNFYDIPGIWSAGTDDVFDGYYASIGFIRLKDIRI</sequence>
<keyword evidence="2" id="KW-1185">Reference proteome</keyword>
<dbReference type="SUPFAM" id="SSF75005">
    <property type="entry name" value="Arabinanase/levansucrase/invertase"/>
    <property type="match status" value="1"/>
</dbReference>
<dbReference type="RefSeq" id="WP_068607236.1">
    <property type="nucleotide sequence ID" value="NZ_CP011388.1"/>
</dbReference>
<accession>A0A172TJD9</accession>
<reference evidence="1 2" key="1">
    <citation type="submission" date="2015-01" db="EMBL/GenBank/DDBJ databases">
        <title>Paenibacillus swuensis/DY6/whole genome sequencing.</title>
        <authorList>
            <person name="Kim M.K."/>
            <person name="Srinivasan S."/>
            <person name="Lee J.-J."/>
        </authorList>
    </citation>
    <scope>NUCLEOTIDE SEQUENCE [LARGE SCALE GENOMIC DNA]</scope>
    <source>
        <strain evidence="1 2">DY6</strain>
    </source>
</reference>
<protein>
    <recommendedName>
        <fullName evidence="3">Glycosyl hydrolase family 43</fullName>
    </recommendedName>
</protein>
<dbReference type="Gene3D" id="2.115.10.20">
    <property type="entry name" value="Glycosyl hydrolase domain, family 43"/>
    <property type="match status" value="1"/>
</dbReference>
<name>A0A172TJD9_9BACL</name>
<dbReference type="KEGG" id="pswu:SY83_13320"/>
<dbReference type="EMBL" id="CP011388">
    <property type="protein sequence ID" value="ANE47082.1"/>
    <property type="molecule type" value="Genomic_DNA"/>
</dbReference>
<evidence type="ECO:0008006" key="3">
    <source>
        <dbReference type="Google" id="ProtNLM"/>
    </source>
</evidence>
<dbReference type="OrthoDB" id="9801455at2"/>
<dbReference type="AlphaFoldDB" id="A0A172TJD9"/>
<dbReference type="PATRIC" id="fig|1178515.4.peg.2669"/>
<gene>
    <name evidence="1" type="ORF">SY83_13320</name>
</gene>
<proteinExistence type="predicted"/>
<organism evidence="1 2">
    <name type="scientific">Paenibacillus swuensis</name>
    <dbReference type="NCBI Taxonomy" id="1178515"/>
    <lineage>
        <taxon>Bacteria</taxon>
        <taxon>Bacillati</taxon>
        <taxon>Bacillota</taxon>
        <taxon>Bacilli</taxon>
        <taxon>Bacillales</taxon>
        <taxon>Paenibacillaceae</taxon>
        <taxon>Paenibacillus</taxon>
    </lineage>
</organism>
<dbReference type="STRING" id="1178515.SY83_13320"/>